<dbReference type="EMBL" id="MU971430">
    <property type="protein sequence ID" value="KAK9235107.1"/>
    <property type="molecule type" value="Genomic_DNA"/>
</dbReference>
<comment type="caution">
    <text evidence="1">The sequence shown here is derived from an EMBL/GenBank/DDBJ whole genome shotgun (WGS) entry which is preliminary data.</text>
</comment>
<organism evidence="1 2">
    <name type="scientific">Lipomyces kononenkoae</name>
    <name type="common">Yeast</name>
    <dbReference type="NCBI Taxonomy" id="34357"/>
    <lineage>
        <taxon>Eukaryota</taxon>
        <taxon>Fungi</taxon>
        <taxon>Dikarya</taxon>
        <taxon>Ascomycota</taxon>
        <taxon>Saccharomycotina</taxon>
        <taxon>Lipomycetes</taxon>
        <taxon>Lipomycetales</taxon>
        <taxon>Lipomycetaceae</taxon>
        <taxon>Lipomyces</taxon>
    </lineage>
</organism>
<evidence type="ECO:0000313" key="2">
    <source>
        <dbReference type="Proteomes" id="UP001433508"/>
    </source>
</evidence>
<evidence type="ECO:0000313" key="1">
    <source>
        <dbReference type="EMBL" id="KAK9235107.1"/>
    </source>
</evidence>
<gene>
    <name evidence="1" type="ORF">V1525DRAFT_434963</name>
</gene>
<dbReference type="Proteomes" id="UP001433508">
    <property type="component" value="Unassembled WGS sequence"/>
</dbReference>
<name>A0ACC3SU14_LIPKO</name>
<protein>
    <submittedName>
        <fullName evidence="1">NAD(P)-binding protein</fullName>
    </submittedName>
</protein>
<reference evidence="2" key="1">
    <citation type="journal article" date="2024" name="Front. Bioeng. Biotechnol.">
        <title>Genome-scale model development and genomic sequencing of the oleaginous clade Lipomyces.</title>
        <authorList>
            <person name="Czajka J.J."/>
            <person name="Han Y."/>
            <person name="Kim J."/>
            <person name="Mondo S.J."/>
            <person name="Hofstad B.A."/>
            <person name="Robles A."/>
            <person name="Haridas S."/>
            <person name="Riley R."/>
            <person name="LaButti K."/>
            <person name="Pangilinan J."/>
            <person name="Andreopoulos W."/>
            <person name="Lipzen A."/>
            <person name="Yan J."/>
            <person name="Wang M."/>
            <person name="Ng V."/>
            <person name="Grigoriev I.V."/>
            <person name="Spatafora J.W."/>
            <person name="Magnuson J.K."/>
            <person name="Baker S.E."/>
            <person name="Pomraning K.R."/>
        </authorList>
    </citation>
    <scope>NUCLEOTIDE SEQUENCE [LARGE SCALE GENOMIC DNA]</scope>
    <source>
        <strain evidence="2">CBS 7786</strain>
    </source>
</reference>
<keyword evidence="2" id="KW-1185">Reference proteome</keyword>
<proteinExistence type="predicted"/>
<sequence>MVVQGHEVSLSSNEQLNGITAVLLLSKQAIESEVRNAGFEKWTLLRPGFFMTNFLYLEPDRFNSKEIELVSELMGFDTLMEILSSASGRDIKAVYLSPDEIGARKSTDVFVAAQQAMQDMDQFVDMDQLKAWGFPLGTFESYISY</sequence>
<accession>A0ACC3SU14</accession>